<dbReference type="HOGENOM" id="CLU_013280_0_0_6"/>
<dbReference type="GO" id="GO:0004016">
    <property type="term" value="F:adenylate cyclase activity"/>
    <property type="evidence" value="ECO:0007669"/>
    <property type="project" value="InterPro"/>
</dbReference>
<organism evidence="2 3">
    <name type="scientific">Psychromonas ingrahamii (strain DSM 17664 / CCUG 51855 / 37)</name>
    <dbReference type="NCBI Taxonomy" id="357804"/>
    <lineage>
        <taxon>Bacteria</taxon>
        <taxon>Pseudomonadati</taxon>
        <taxon>Pseudomonadota</taxon>
        <taxon>Gammaproteobacteria</taxon>
        <taxon>Alteromonadales</taxon>
        <taxon>Psychromonadaceae</taxon>
        <taxon>Psychromonas</taxon>
    </lineage>
</organism>
<evidence type="ECO:0000313" key="2">
    <source>
        <dbReference type="EMBL" id="ABM01935.1"/>
    </source>
</evidence>
<reference evidence="2 3" key="1">
    <citation type="submission" date="2007-01" db="EMBL/GenBank/DDBJ databases">
        <title>Complete sequence of Psychromonas ingrahamii 37.</title>
        <authorList>
            <consortium name="US DOE Joint Genome Institute"/>
            <person name="Copeland A."/>
            <person name="Lucas S."/>
            <person name="Lapidus A."/>
            <person name="Barry K."/>
            <person name="Detter J.C."/>
            <person name="Glavina del Rio T."/>
            <person name="Hammon N."/>
            <person name="Israni S."/>
            <person name="Dalin E."/>
            <person name="Tice H."/>
            <person name="Pitluck S."/>
            <person name="Thompson L.S."/>
            <person name="Brettin T."/>
            <person name="Bruce D."/>
            <person name="Han C."/>
            <person name="Tapia R."/>
            <person name="Schmutz J."/>
            <person name="Larimer F."/>
            <person name="Land M."/>
            <person name="Hauser L."/>
            <person name="Kyrpides N."/>
            <person name="Ivanova N."/>
            <person name="Staley J."/>
            <person name="Richardson P."/>
        </authorList>
    </citation>
    <scope>NUCLEOTIDE SEQUENCE [LARGE SCALE GENOMIC DNA]</scope>
    <source>
        <strain evidence="2 3">37</strain>
    </source>
</reference>
<gene>
    <name evidence="2" type="ordered locus">Ping_0061</name>
</gene>
<dbReference type="KEGG" id="pin:Ping_0061"/>
<keyword evidence="3" id="KW-1185">Reference proteome</keyword>
<dbReference type="AlphaFoldDB" id="A1SR20"/>
<dbReference type="InterPro" id="IPR024685">
    <property type="entry name" value="Adenylate_cyclase_1_N"/>
</dbReference>
<dbReference type="Pfam" id="PF01295">
    <property type="entry name" value="Adenylate_cycl"/>
    <property type="match status" value="1"/>
</dbReference>
<dbReference type="InterPro" id="IPR000274">
    <property type="entry name" value="Adenylate_cyclase_1"/>
</dbReference>
<proteinExistence type="predicted"/>
<dbReference type="EMBL" id="CP000510">
    <property type="protein sequence ID" value="ABM01935.1"/>
    <property type="molecule type" value="Genomic_DNA"/>
</dbReference>
<name>A1SR20_PSYIN</name>
<feature type="domain" description="Adenylate cyclase class-I N-terminal" evidence="1">
    <location>
        <begin position="13"/>
        <end position="237"/>
    </location>
</feature>
<sequence>MKWVAGSLLNPEIKRLRDKADELTRLRIQSAELLMNADTLTVFRTFPLLLHYNHPSLPGYTKGDTPTGIHQFNVNKKQKKQLAELFPYQEEPQKKAQATNLITKPTDLKIQLNNLLSFQDEPQKKPQQADLIGLYAMGSTASIGQSSESDLDIWICYPHQMDKQRVQLLKNKSWLITHWAEGYGVELNFFLIPDNKFRIDNKSDMTMDACGTSQHLLLLDEFYRTELHIAGKRILWWQVPFEHEKNYNEYVKKLYDNGGLNPDDWLDLGGFDRIPAEEYFGATLWQLYKGIDTPYKAVLKTILMEAYSWEYPNTELIALYYKKRFQEQQTDLEYLDPYCLMLEKVTSYLNKINDFKRLEVVRACFYLKTEENLSKICTLNPPTWRRQVLTKFVNRWDWNKDHIADLDNRKKWKVRAVSNAKDILLDTLMASYSKLLRFARDNNIEGSISAEDLGILSRKLYAAHESLPGKVDLINPKISPDLSEPDLSFIQVPKNRKNAAGWYLYNCSLDSFTLINTPTLMYAKYIAKLVAWCHMNGLYEEETQLHLYNQGSDLVDKKLNQFIQDLYSVFPIYIPKASNNALSRPCEIKHLTIFLNLERDPTRHWESTSESEDDQQGDIFSYGEDKECLIGSIDLIYRNSWNEVRTLHFNSNQSVIDALHTILGKMHQGACPPEQIDLFCYSCQFQAQISQAFKSKLNEYIQLRLDSLSQRSVQTLKTGEENFAFYFEQTGVSVQHLKNLVDIYSHISNKKVSNSALNLKNTYFDKTVSIIGSHISEGIVQFFFENYHDGFNVYIANADNEIETLHSFTGGKDDLVQNVNRFYASNNNEMNKQDDRINFNLPQFYEIELSDNKELILSSFTSTTKENEP</sequence>
<dbReference type="PIRSF" id="PIRSF001444">
    <property type="entry name" value="Adenylate_cycl"/>
    <property type="match status" value="1"/>
</dbReference>
<evidence type="ECO:0000313" key="3">
    <source>
        <dbReference type="Proteomes" id="UP000000639"/>
    </source>
</evidence>
<dbReference type="PANTHER" id="PTHR38760">
    <property type="entry name" value="ADENYLATE CYCLASE"/>
    <property type="match status" value="1"/>
</dbReference>
<dbReference type="eggNOG" id="COG3072">
    <property type="taxonomic scope" value="Bacteria"/>
</dbReference>
<evidence type="ECO:0000259" key="1">
    <source>
        <dbReference type="Pfam" id="PF12633"/>
    </source>
</evidence>
<dbReference type="PANTHER" id="PTHR38760:SF1">
    <property type="entry name" value="ADENYLATE CYCLASE"/>
    <property type="match status" value="1"/>
</dbReference>
<accession>A1SR20</accession>
<dbReference type="NCBIfam" id="NF006978">
    <property type="entry name" value="PRK09450.1-2"/>
    <property type="match status" value="1"/>
</dbReference>
<dbReference type="Proteomes" id="UP000000639">
    <property type="component" value="Chromosome"/>
</dbReference>
<dbReference type="STRING" id="357804.Ping_0061"/>
<dbReference type="RefSeq" id="WP_049752933.1">
    <property type="nucleotide sequence ID" value="NC_008709.1"/>
</dbReference>
<dbReference type="Pfam" id="PF12633">
    <property type="entry name" value="Adenyl_cycl_N"/>
    <property type="match status" value="1"/>
</dbReference>
<protein>
    <submittedName>
        <fullName evidence="2">Adenylate cyclase</fullName>
    </submittedName>
</protein>
<dbReference type="GO" id="GO:0006171">
    <property type="term" value="P:cAMP biosynthetic process"/>
    <property type="evidence" value="ECO:0007669"/>
    <property type="project" value="InterPro"/>
</dbReference>